<keyword evidence="2" id="KW-1185">Reference proteome</keyword>
<dbReference type="InterPro" id="IPR009711">
    <property type="entry name" value="UPF0473"/>
</dbReference>
<reference evidence="1" key="1">
    <citation type="submission" date="2020-08" db="EMBL/GenBank/DDBJ databases">
        <title>Genome public.</title>
        <authorList>
            <person name="Liu C."/>
            <person name="Sun Q."/>
        </authorList>
    </citation>
    <scope>NUCLEOTIDE SEQUENCE</scope>
    <source>
        <strain evidence="1">NSJ-42</strain>
    </source>
</reference>
<evidence type="ECO:0000313" key="1">
    <source>
        <dbReference type="EMBL" id="MBC5641064.1"/>
    </source>
</evidence>
<dbReference type="AlphaFoldDB" id="A0A8I0DP52"/>
<dbReference type="RefSeq" id="WP_022212825.1">
    <property type="nucleotide sequence ID" value="NZ_JACOOQ010000022.1"/>
</dbReference>
<organism evidence="1 2">
    <name type="scientific">Clostridium lentum</name>
    <dbReference type="NCBI Taxonomy" id="2763037"/>
    <lineage>
        <taxon>Bacteria</taxon>
        <taxon>Bacillati</taxon>
        <taxon>Bacillota</taxon>
        <taxon>Clostridia</taxon>
        <taxon>Eubacteriales</taxon>
        <taxon>Clostridiaceae</taxon>
        <taxon>Clostridium</taxon>
    </lineage>
</organism>
<evidence type="ECO:0000313" key="2">
    <source>
        <dbReference type="Proteomes" id="UP000662088"/>
    </source>
</evidence>
<accession>A0A8I0DP52</accession>
<dbReference type="NCBIfam" id="NF010218">
    <property type="entry name" value="PRK13678.2-1"/>
    <property type="match status" value="1"/>
</dbReference>
<protein>
    <submittedName>
        <fullName evidence="1">DUF1292 domain-containing protein</fullName>
    </submittedName>
</protein>
<dbReference type="EMBL" id="JACOOQ010000022">
    <property type="protein sequence ID" value="MBC5641064.1"/>
    <property type="molecule type" value="Genomic_DNA"/>
</dbReference>
<name>A0A8I0DP52_9CLOT</name>
<comment type="caution">
    <text evidence="1">The sequence shown here is derived from an EMBL/GenBank/DDBJ whole genome shotgun (WGS) entry which is preliminary data.</text>
</comment>
<dbReference type="Proteomes" id="UP000662088">
    <property type="component" value="Unassembled WGS sequence"/>
</dbReference>
<proteinExistence type="predicted"/>
<gene>
    <name evidence="1" type="ORF">H8R92_11705</name>
</gene>
<sequence>MNNEHMENEERQIMTFLDEEGNKVEFEAVARIFLEEQEYLLLAPADDTESEDVFVFRVDEVDGKEELNLVEDDKEFLAVKKEYKKLLY</sequence>
<dbReference type="Pfam" id="PF06949">
    <property type="entry name" value="DUF1292"/>
    <property type="match status" value="1"/>
</dbReference>